<dbReference type="PANTHER" id="PTHR42713">
    <property type="entry name" value="HISTIDINE KINASE-RELATED"/>
    <property type="match status" value="1"/>
</dbReference>
<keyword evidence="3 8" id="KW-0597">Phosphoprotein</keyword>
<dbReference type="SUPFAM" id="SSF52172">
    <property type="entry name" value="CheY-like"/>
    <property type="match status" value="1"/>
</dbReference>
<dbReference type="InterPro" id="IPR051552">
    <property type="entry name" value="HptR"/>
</dbReference>
<evidence type="ECO:0000256" key="8">
    <source>
        <dbReference type="PROSITE-ProRule" id="PRU00169"/>
    </source>
</evidence>
<organism evidence="11 12">
    <name type="scientific">Paenibacillus gallinarum</name>
    <dbReference type="NCBI Taxonomy" id="2762232"/>
    <lineage>
        <taxon>Bacteria</taxon>
        <taxon>Bacillati</taxon>
        <taxon>Bacillota</taxon>
        <taxon>Bacilli</taxon>
        <taxon>Bacillales</taxon>
        <taxon>Paenibacillaceae</taxon>
        <taxon>Paenibacillus</taxon>
    </lineage>
</organism>
<comment type="subcellular location">
    <subcellularLocation>
        <location evidence="1">Cytoplasm</location>
    </subcellularLocation>
</comment>
<dbReference type="InterPro" id="IPR018062">
    <property type="entry name" value="HTH_AraC-typ_CS"/>
</dbReference>
<dbReference type="PROSITE" id="PS50110">
    <property type="entry name" value="RESPONSE_REGULATORY"/>
    <property type="match status" value="1"/>
</dbReference>
<feature type="modified residue" description="4-aspartylphosphate" evidence="8">
    <location>
        <position position="55"/>
    </location>
</feature>
<dbReference type="CDD" id="cd17536">
    <property type="entry name" value="REC_YesN-like"/>
    <property type="match status" value="1"/>
</dbReference>
<dbReference type="Pfam" id="PF12833">
    <property type="entry name" value="HTH_18"/>
    <property type="match status" value="1"/>
</dbReference>
<protein>
    <submittedName>
        <fullName evidence="11">Response regulator</fullName>
    </submittedName>
</protein>
<dbReference type="InterPro" id="IPR011006">
    <property type="entry name" value="CheY-like_superfamily"/>
</dbReference>
<keyword evidence="2" id="KW-0963">Cytoplasm</keyword>
<keyword evidence="4" id="KW-0902">Two-component regulatory system</keyword>
<keyword evidence="7" id="KW-0804">Transcription</keyword>
<dbReference type="EMBL" id="JACSQL010000001">
    <property type="protein sequence ID" value="MBD7966816.1"/>
    <property type="molecule type" value="Genomic_DNA"/>
</dbReference>
<dbReference type="Pfam" id="PF00072">
    <property type="entry name" value="Response_reg"/>
    <property type="match status" value="1"/>
</dbReference>
<dbReference type="Gene3D" id="3.40.50.2300">
    <property type="match status" value="1"/>
</dbReference>
<name>A0ABR8STJ1_9BACL</name>
<evidence type="ECO:0000313" key="11">
    <source>
        <dbReference type="EMBL" id="MBD7966816.1"/>
    </source>
</evidence>
<dbReference type="InterPro" id="IPR018060">
    <property type="entry name" value="HTH_AraC"/>
</dbReference>
<keyword evidence="6" id="KW-0238">DNA-binding</keyword>
<keyword evidence="12" id="KW-1185">Reference proteome</keyword>
<evidence type="ECO:0000256" key="6">
    <source>
        <dbReference type="ARBA" id="ARBA00023125"/>
    </source>
</evidence>
<reference evidence="11 12" key="1">
    <citation type="submission" date="2020-08" db="EMBL/GenBank/DDBJ databases">
        <title>A Genomic Blueprint of the Chicken Gut Microbiome.</title>
        <authorList>
            <person name="Gilroy R."/>
            <person name="Ravi A."/>
            <person name="Getino M."/>
            <person name="Pursley I."/>
            <person name="Horton D.L."/>
            <person name="Alikhan N.-F."/>
            <person name="Baker D."/>
            <person name="Gharbi K."/>
            <person name="Hall N."/>
            <person name="Watson M."/>
            <person name="Adriaenssens E.M."/>
            <person name="Foster-Nyarko E."/>
            <person name="Jarju S."/>
            <person name="Secka A."/>
            <person name="Antonio M."/>
            <person name="Oren A."/>
            <person name="Chaudhuri R."/>
            <person name="La Ragione R.M."/>
            <person name="Hildebrand F."/>
            <person name="Pallen M.J."/>
        </authorList>
    </citation>
    <scope>NUCLEOTIDE SEQUENCE [LARGE SCALE GENOMIC DNA]</scope>
    <source>
        <strain evidence="11 12">Sa2BVA9</strain>
    </source>
</reference>
<evidence type="ECO:0000259" key="10">
    <source>
        <dbReference type="PROSITE" id="PS50110"/>
    </source>
</evidence>
<evidence type="ECO:0000259" key="9">
    <source>
        <dbReference type="PROSITE" id="PS01124"/>
    </source>
</evidence>
<evidence type="ECO:0000256" key="2">
    <source>
        <dbReference type="ARBA" id="ARBA00022490"/>
    </source>
</evidence>
<dbReference type="InterPro" id="IPR009057">
    <property type="entry name" value="Homeodomain-like_sf"/>
</dbReference>
<evidence type="ECO:0000256" key="3">
    <source>
        <dbReference type="ARBA" id="ARBA00022553"/>
    </source>
</evidence>
<dbReference type="Gene3D" id="1.10.10.60">
    <property type="entry name" value="Homeodomain-like"/>
    <property type="match status" value="2"/>
</dbReference>
<accession>A0ABR8STJ1</accession>
<evidence type="ECO:0000256" key="4">
    <source>
        <dbReference type="ARBA" id="ARBA00023012"/>
    </source>
</evidence>
<dbReference type="Proteomes" id="UP000608071">
    <property type="component" value="Unassembled WGS sequence"/>
</dbReference>
<evidence type="ECO:0000256" key="1">
    <source>
        <dbReference type="ARBA" id="ARBA00004496"/>
    </source>
</evidence>
<dbReference type="PROSITE" id="PS01124">
    <property type="entry name" value="HTH_ARAC_FAMILY_2"/>
    <property type="match status" value="1"/>
</dbReference>
<dbReference type="InterPro" id="IPR001789">
    <property type="entry name" value="Sig_transdc_resp-reg_receiver"/>
</dbReference>
<feature type="domain" description="Response regulatory" evidence="10">
    <location>
        <begin position="3"/>
        <end position="120"/>
    </location>
</feature>
<feature type="domain" description="HTH araC/xylS-type" evidence="9">
    <location>
        <begin position="445"/>
        <end position="543"/>
    </location>
</feature>
<gene>
    <name evidence="11" type="ORF">H9647_01945</name>
</gene>
<dbReference type="RefSeq" id="WP_191797690.1">
    <property type="nucleotide sequence ID" value="NZ_JACSQL010000001.1"/>
</dbReference>
<evidence type="ECO:0000313" key="12">
    <source>
        <dbReference type="Proteomes" id="UP000608071"/>
    </source>
</evidence>
<dbReference type="PROSITE" id="PS00041">
    <property type="entry name" value="HTH_ARAC_FAMILY_1"/>
    <property type="match status" value="1"/>
</dbReference>
<proteinExistence type="predicted"/>
<evidence type="ECO:0000256" key="5">
    <source>
        <dbReference type="ARBA" id="ARBA00023015"/>
    </source>
</evidence>
<dbReference type="InterPro" id="IPR020449">
    <property type="entry name" value="Tscrpt_reg_AraC-type_HTH"/>
</dbReference>
<dbReference type="SMART" id="SM00342">
    <property type="entry name" value="HTH_ARAC"/>
    <property type="match status" value="1"/>
</dbReference>
<dbReference type="SMART" id="SM00448">
    <property type="entry name" value="REC"/>
    <property type="match status" value="1"/>
</dbReference>
<sequence>MLQILLVDDERSVVETLAETIPWESCGIGTVHEALSGKVALEIMENHDIDIVISDIRMPEISGIALITEIHKRWPHVQTILLSGHADFEYAKQAMAQESFDYLLKPVSDEDLMESVQRLVNRIQEKWETAASYQRALHAFQDNLPLLQSTMLHELLTGKTYDQKTLKDKLELLELPYAIGEDLGMLIIRMEEHLSEMASGDIALMEYAICNIINEVVQGHFHIWHTRDVHDYIVVLVSVRNPGKMFSSKHETPQTMLEHYAAQIQTNVQSYLKGAISISVSHWGKFPNEIGEIYERAVISMRKRMGQVQGLFVTASDEKNVPSLHAIRSLYKPPTLISLLEAGRFQDVELKIEQIFEELLHSSEDHDIAESSIEVYYALAGAFTYIIHKNGKQLSSILPAESYRYFQAPSYSTTKQLMDWSIRTLHYIRDDAEQELKDNHSTIVRSVQSFVDHHLASDVSLPAIADHVHLHPVYLSKVYKAETGEALTAYVYRLRMEKAAYYLRTSTAKIFEISELVGYNNTAYFIRVFKKFYDVTPQEYRESLPV</sequence>
<dbReference type="PANTHER" id="PTHR42713:SF3">
    <property type="entry name" value="TRANSCRIPTIONAL REGULATORY PROTEIN HPTR"/>
    <property type="match status" value="1"/>
</dbReference>
<dbReference type="PRINTS" id="PR00032">
    <property type="entry name" value="HTHARAC"/>
</dbReference>
<dbReference type="SUPFAM" id="SSF46689">
    <property type="entry name" value="Homeodomain-like"/>
    <property type="match status" value="1"/>
</dbReference>
<comment type="caution">
    <text evidence="11">The sequence shown here is derived from an EMBL/GenBank/DDBJ whole genome shotgun (WGS) entry which is preliminary data.</text>
</comment>
<keyword evidence="5" id="KW-0805">Transcription regulation</keyword>
<evidence type="ECO:0000256" key="7">
    <source>
        <dbReference type="ARBA" id="ARBA00023163"/>
    </source>
</evidence>